<protein>
    <recommendedName>
        <fullName evidence="1">SGNH hydrolase-type esterase domain-containing protein</fullName>
    </recommendedName>
</protein>
<dbReference type="Pfam" id="PF13472">
    <property type="entry name" value="Lipase_GDSL_2"/>
    <property type="match status" value="1"/>
</dbReference>
<evidence type="ECO:0000313" key="3">
    <source>
        <dbReference type="Proteomes" id="UP000054560"/>
    </source>
</evidence>
<dbReference type="EMBL" id="KQ245333">
    <property type="protein sequence ID" value="KNC73656.1"/>
    <property type="molecule type" value="Genomic_DNA"/>
</dbReference>
<dbReference type="AlphaFoldDB" id="A0A0L0FAX9"/>
<feature type="domain" description="SGNH hydrolase-type esterase" evidence="1">
    <location>
        <begin position="16"/>
        <end position="181"/>
    </location>
</feature>
<organism evidence="2 3">
    <name type="scientific">Sphaeroforma arctica JP610</name>
    <dbReference type="NCBI Taxonomy" id="667725"/>
    <lineage>
        <taxon>Eukaryota</taxon>
        <taxon>Ichthyosporea</taxon>
        <taxon>Ichthyophonida</taxon>
        <taxon>Sphaeroforma</taxon>
    </lineage>
</organism>
<dbReference type="InterPro" id="IPR013830">
    <property type="entry name" value="SGNH_hydro"/>
</dbReference>
<dbReference type="Gene3D" id="3.40.50.1110">
    <property type="entry name" value="SGNH hydrolase"/>
    <property type="match status" value="1"/>
</dbReference>
<gene>
    <name evidence="2" type="ORF">SARC_13785</name>
</gene>
<dbReference type="InterPro" id="IPR051532">
    <property type="entry name" value="Ester_Hydrolysis_Enzymes"/>
</dbReference>
<dbReference type="GO" id="GO:0004622">
    <property type="term" value="F:phosphatidylcholine lysophospholipase activity"/>
    <property type="evidence" value="ECO:0007669"/>
    <property type="project" value="TreeGrafter"/>
</dbReference>
<dbReference type="PANTHER" id="PTHR30383">
    <property type="entry name" value="THIOESTERASE 1/PROTEASE 1/LYSOPHOSPHOLIPASE L1"/>
    <property type="match status" value="1"/>
</dbReference>
<dbReference type="SUPFAM" id="SSF52266">
    <property type="entry name" value="SGNH hydrolase"/>
    <property type="match status" value="1"/>
</dbReference>
<evidence type="ECO:0000259" key="1">
    <source>
        <dbReference type="Pfam" id="PF13472"/>
    </source>
</evidence>
<dbReference type="PANTHER" id="PTHR30383:SF5">
    <property type="entry name" value="SGNH HYDROLASE-TYPE ESTERASE DOMAIN-CONTAINING PROTEIN"/>
    <property type="match status" value="1"/>
</dbReference>
<sequence length="201" mass="22296">MRRAIAASEHTKDRNITLVNRGYNGATIQDLIRGGDAYGVISLPYVAGLKIDKPTVVVIFVGVNDVSLSGDYAEGHNCSDVNQYQQLLHGMVDTARELTDASVVLSTVSVYGEKPMYENYHDKNMNEFSKAVYMTSIEQQTGFADLRGAYFRYYKQYNSKHPVEAGVLTRSDSVHPSPQGQVLIANEMAKAICDALTYRDK</sequence>
<accession>A0A0L0FAX9</accession>
<name>A0A0L0FAX9_9EUKA</name>
<keyword evidence="3" id="KW-1185">Reference proteome</keyword>
<reference evidence="2 3" key="1">
    <citation type="submission" date="2011-02" db="EMBL/GenBank/DDBJ databases">
        <title>The Genome Sequence of Sphaeroforma arctica JP610.</title>
        <authorList>
            <consortium name="The Broad Institute Genome Sequencing Platform"/>
            <person name="Russ C."/>
            <person name="Cuomo C."/>
            <person name="Young S.K."/>
            <person name="Zeng Q."/>
            <person name="Gargeya S."/>
            <person name="Alvarado L."/>
            <person name="Berlin A."/>
            <person name="Chapman S.B."/>
            <person name="Chen Z."/>
            <person name="Freedman E."/>
            <person name="Gellesch M."/>
            <person name="Goldberg J."/>
            <person name="Griggs A."/>
            <person name="Gujja S."/>
            <person name="Heilman E."/>
            <person name="Heiman D."/>
            <person name="Howarth C."/>
            <person name="Mehta T."/>
            <person name="Neiman D."/>
            <person name="Pearson M."/>
            <person name="Roberts A."/>
            <person name="Saif S."/>
            <person name="Shea T."/>
            <person name="Shenoy N."/>
            <person name="Sisk P."/>
            <person name="Stolte C."/>
            <person name="Sykes S."/>
            <person name="White J."/>
            <person name="Yandava C."/>
            <person name="Burger G."/>
            <person name="Gray M.W."/>
            <person name="Holland P.W.H."/>
            <person name="King N."/>
            <person name="Lang F.B.F."/>
            <person name="Roger A.J."/>
            <person name="Ruiz-Trillo I."/>
            <person name="Haas B."/>
            <person name="Nusbaum C."/>
            <person name="Birren B."/>
        </authorList>
    </citation>
    <scope>NUCLEOTIDE SEQUENCE [LARGE SCALE GENOMIC DNA]</scope>
    <source>
        <strain evidence="2 3">JP610</strain>
    </source>
</reference>
<dbReference type="GeneID" id="25914289"/>
<dbReference type="InterPro" id="IPR036514">
    <property type="entry name" value="SGNH_hydro_sf"/>
</dbReference>
<dbReference type="Proteomes" id="UP000054560">
    <property type="component" value="Unassembled WGS sequence"/>
</dbReference>
<dbReference type="RefSeq" id="XP_014147558.1">
    <property type="nucleotide sequence ID" value="XM_014292083.1"/>
</dbReference>
<evidence type="ECO:0000313" key="2">
    <source>
        <dbReference type="EMBL" id="KNC73656.1"/>
    </source>
</evidence>
<proteinExistence type="predicted"/>